<protein>
    <submittedName>
        <fullName evidence="3">Uncharacterized protein</fullName>
    </submittedName>
</protein>
<gene>
    <name evidence="3" type="ORF">A6X21_07995</name>
</gene>
<keyword evidence="4" id="KW-1185">Reference proteome</keyword>
<evidence type="ECO:0000313" key="4">
    <source>
        <dbReference type="Proteomes" id="UP000094828"/>
    </source>
</evidence>
<dbReference type="EMBL" id="LYDR01000127">
    <property type="protein sequence ID" value="ODA29673.1"/>
    <property type="molecule type" value="Genomic_DNA"/>
</dbReference>
<dbReference type="AlphaFoldDB" id="A0A1C3E8W3"/>
<comment type="caution">
    <text evidence="3">The sequence shown here is derived from an EMBL/GenBank/DDBJ whole genome shotgun (WGS) entry which is preliminary data.</text>
</comment>
<name>A0A1C3E8W3_9PLAN</name>
<proteinExistence type="predicted"/>
<evidence type="ECO:0000256" key="2">
    <source>
        <dbReference type="SAM" id="Phobius"/>
    </source>
</evidence>
<organism evidence="3 4">
    <name type="scientific">Planctopirus hydrillae</name>
    <dbReference type="NCBI Taxonomy" id="1841610"/>
    <lineage>
        <taxon>Bacteria</taxon>
        <taxon>Pseudomonadati</taxon>
        <taxon>Planctomycetota</taxon>
        <taxon>Planctomycetia</taxon>
        <taxon>Planctomycetales</taxon>
        <taxon>Planctomycetaceae</taxon>
        <taxon>Planctopirus</taxon>
    </lineage>
</organism>
<accession>A0A1C3E8W3</accession>
<evidence type="ECO:0000313" key="3">
    <source>
        <dbReference type="EMBL" id="ODA29673.1"/>
    </source>
</evidence>
<keyword evidence="2" id="KW-0812">Transmembrane</keyword>
<feature type="transmembrane region" description="Helical" evidence="2">
    <location>
        <begin position="141"/>
        <end position="160"/>
    </location>
</feature>
<dbReference type="OrthoDB" id="9834688at2"/>
<keyword evidence="2" id="KW-0472">Membrane</keyword>
<dbReference type="Proteomes" id="UP000094828">
    <property type="component" value="Unassembled WGS sequence"/>
</dbReference>
<feature type="transmembrane region" description="Helical" evidence="2">
    <location>
        <begin position="77"/>
        <end position="103"/>
    </location>
</feature>
<evidence type="ECO:0000256" key="1">
    <source>
        <dbReference type="SAM" id="MobiDB-lite"/>
    </source>
</evidence>
<keyword evidence="2" id="KW-1133">Transmembrane helix</keyword>
<feature type="transmembrane region" description="Helical" evidence="2">
    <location>
        <begin position="48"/>
        <end position="65"/>
    </location>
</feature>
<reference evidence="3 4" key="1">
    <citation type="submission" date="2016-05" db="EMBL/GenBank/DDBJ databases">
        <title>Genomic and physiological characterization of Planctopirus sp. isolated from fresh water lake.</title>
        <authorList>
            <person name="Subhash Y."/>
            <person name="Ramana C."/>
        </authorList>
    </citation>
    <scope>NUCLEOTIDE SEQUENCE [LARGE SCALE GENOMIC DNA]</scope>
    <source>
        <strain evidence="3 4">JC280</strain>
    </source>
</reference>
<feature type="region of interest" description="Disordered" evidence="1">
    <location>
        <begin position="169"/>
        <end position="190"/>
    </location>
</feature>
<sequence>MRQFSAAVRRQQLRSAEEGRYIIHPMDLRELFEARDGRPTEHQAARKIATFAVIPAAIVGLLASTRLVGPADPIGRLLWVCTAAALASGFCIAFLVLGIYSLFGFRPVAILADALVGVFYSFLCAATLTLLLMSLKVVPPGYALSPLLLIPCAAVAVPLFRARRGTMRDDEAVREPAESQTAEPKGEPDS</sequence>
<feature type="transmembrane region" description="Helical" evidence="2">
    <location>
        <begin position="110"/>
        <end position="135"/>
    </location>
</feature>